<evidence type="ECO:0000256" key="1">
    <source>
        <dbReference type="ARBA" id="ARBA00004141"/>
    </source>
</evidence>
<accession>A0A415K2Y8</accession>
<evidence type="ECO:0000256" key="2">
    <source>
        <dbReference type="ARBA" id="ARBA00022692"/>
    </source>
</evidence>
<keyword evidence="2 5" id="KW-0812">Transmembrane</keyword>
<feature type="transmembrane region" description="Helical" evidence="5">
    <location>
        <begin position="204"/>
        <end position="225"/>
    </location>
</feature>
<reference evidence="7 8" key="1">
    <citation type="submission" date="2018-08" db="EMBL/GenBank/DDBJ databases">
        <title>A genome reference for cultivated species of the human gut microbiota.</title>
        <authorList>
            <person name="Zou Y."/>
            <person name="Xue W."/>
            <person name="Luo G."/>
        </authorList>
    </citation>
    <scope>NUCLEOTIDE SEQUENCE [LARGE SCALE GENOMIC DNA]</scope>
    <source>
        <strain evidence="7 8">AF38-2</strain>
    </source>
</reference>
<feature type="transmembrane region" description="Helical" evidence="5">
    <location>
        <begin position="294"/>
        <end position="317"/>
    </location>
</feature>
<organism evidence="7 8">
    <name type="scientific">Bacteroides xylanisolvens</name>
    <dbReference type="NCBI Taxonomy" id="371601"/>
    <lineage>
        <taxon>Bacteria</taxon>
        <taxon>Pseudomonadati</taxon>
        <taxon>Bacteroidota</taxon>
        <taxon>Bacteroidia</taxon>
        <taxon>Bacteroidales</taxon>
        <taxon>Bacteroidaceae</taxon>
        <taxon>Bacteroides</taxon>
    </lineage>
</organism>
<protein>
    <recommendedName>
        <fullName evidence="6">O-antigen ligase-related domain-containing protein</fullName>
    </recommendedName>
</protein>
<feature type="transmembrane region" description="Helical" evidence="5">
    <location>
        <begin position="119"/>
        <end position="137"/>
    </location>
</feature>
<name>A0A415K2Y8_9BACE</name>
<feature type="domain" description="O-antigen ligase-related" evidence="6">
    <location>
        <begin position="157"/>
        <end position="309"/>
    </location>
</feature>
<dbReference type="Gene3D" id="1.25.40.10">
    <property type="entry name" value="Tetratricopeptide repeat domain"/>
    <property type="match status" value="1"/>
</dbReference>
<evidence type="ECO:0000313" key="7">
    <source>
        <dbReference type="EMBL" id="RHL30598.1"/>
    </source>
</evidence>
<dbReference type="PANTHER" id="PTHR37422">
    <property type="entry name" value="TEICHURONIC ACID BIOSYNTHESIS PROTEIN TUAE"/>
    <property type="match status" value="1"/>
</dbReference>
<dbReference type="Proteomes" id="UP000284495">
    <property type="component" value="Unassembled WGS sequence"/>
</dbReference>
<dbReference type="InterPro" id="IPR011990">
    <property type="entry name" value="TPR-like_helical_dom_sf"/>
</dbReference>
<evidence type="ECO:0000256" key="5">
    <source>
        <dbReference type="SAM" id="Phobius"/>
    </source>
</evidence>
<feature type="transmembrane region" description="Helical" evidence="5">
    <location>
        <begin position="373"/>
        <end position="390"/>
    </location>
</feature>
<feature type="transmembrane region" description="Helical" evidence="5">
    <location>
        <begin position="77"/>
        <end position="99"/>
    </location>
</feature>
<feature type="transmembrane region" description="Helical" evidence="5">
    <location>
        <begin position="44"/>
        <end position="65"/>
    </location>
</feature>
<feature type="transmembrane region" description="Helical" evidence="5">
    <location>
        <begin position="173"/>
        <end position="192"/>
    </location>
</feature>
<dbReference type="AlphaFoldDB" id="A0A415K2Y8"/>
<dbReference type="InterPro" id="IPR051533">
    <property type="entry name" value="WaaL-like"/>
</dbReference>
<dbReference type="Pfam" id="PF04932">
    <property type="entry name" value="Wzy_C"/>
    <property type="match status" value="1"/>
</dbReference>
<sequence length="556" mass="62330">MNKIQLFHWKRALSITLMSAGIVGLLSTVCAYTSAIPAGEASYQWLWCGWASVAFAVCACLSVWLSVQGVRCFHRSVAWGLVLTGGVEAVWGLRQIYGFAASNHSLYAVTGSFYNPGPYSGYLALVFPVCLYEWLRTGGASRHAWRKRVGHYISGMVLCLLLCVLPAGMSRSAWLAAMFGSVFVCGMHYSWGVRLQKVWREHRAKVAAVGLLLAVLLIAGSSGIYRLKADSAKGRLFMWKVSCLVVAEKPLCGHGVGSFVDAYGQSQEAYFAKGDYSEDEERVAGSPEYAFNEYLQLAVECGIPMLLLVLGMVFFCLHQGIRRQRIGICGGIVSLLVFSFSSYPMSYPCFLVAFLCLLAACFGETSFWSSSRWMLAFAFVAGISGGWLIHNSTYEPCRKWAQCRMLYGVEAYGSAKEGYEELYPLLKRRPRFLFEYGRCLHKLKEYDTSNRILLEAERVSCDPMILNIIGKNYQASGAYEKAEEYLIRSTHRLPGRIYPYYLLAKLYAESKYLQPEKLKCAAEVVLTKEPKVMSKAIEDMRKKVRALLEERERAVK</sequence>
<keyword evidence="4 5" id="KW-0472">Membrane</keyword>
<feature type="transmembrane region" description="Helical" evidence="5">
    <location>
        <begin position="326"/>
        <end position="344"/>
    </location>
</feature>
<proteinExistence type="predicted"/>
<evidence type="ECO:0000256" key="4">
    <source>
        <dbReference type="ARBA" id="ARBA00023136"/>
    </source>
</evidence>
<dbReference type="EMBL" id="QROO01000067">
    <property type="protein sequence ID" value="RHL30598.1"/>
    <property type="molecule type" value="Genomic_DNA"/>
</dbReference>
<dbReference type="SUPFAM" id="SSF48452">
    <property type="entry name" value="TPR-like"/>
    <property type="match status" value="1"/>
</dbReference>
<dbReference type="PANTHER" id="PTHR37422:SF13">
    <property type="entry name" value="LIPOPOLYSACCHARIDE BIOSYNTHESIS PROTEIN PA4999-RELATED"/>
    <property type="match status" value="1"/>
</dbReference>
<gene>
    <name evidence="7" type="ORF">DW027_27050</name>
</gene>
<evidence type="ECO:0000313" key="8">
    <source>
        <dbReference type="Proteomes" id="UP000284495"/>
    </source>
</evidence>
<evidence type="ECO:0000256" key="3">
    <source>
        <dbReference type="ARBA" id="ARBA00022989"/>
    </source>
</evidence>
<dbReference type="GO" id="GO:0016020">
    <property type="term" value="C:membrane"/>
    <property type="evidence" value="ECO:0007669"/>
    <property type="project" value="UniProtKB-SubCell"/>
</dbReference>
<feature type="transmembrane region" description="Helical" evidence="5">
    <location>
        <begin position="12"/>
        <end position="38"/>
    </location>
</feature>
<comment type="subcellular location">
    <subcellularLocation>
        <location evidence="1">Membrane</location>
        <topology evidence="1">Multi-pass membrane protein</topology>
    </subcellularLocation>
</comment>
<dbReference type="InterPro" id="IPR007016">
    <property type="entry name" value="O-antigen_ligase-rel_domated"/>
</dbReference>
<keyword evidence="3 5" id="KW-1133">Transmembrane helix</keyword>
<evidence type="ECO:0000259" key="6">
    <source>
        <dbReference type="Pfam" id="PF04932"/>
    </source>
</evidence>
<feature type="transmembrane region" description="Helical" evidence="5">
    <location>
        <begin position="149"/>
        <end position="167"/>
    </location>
</feature>
<comment type="caution">
    <text evidence="7">The sequence shown here is derived from an EMBL/GenBank/DDBJ whole genome shotgun (WGS) entry which is preliminary data.</text>
</comment>